<accession>A0A7G9Z4U8</accession>
<dbReference type="EMBL" id="MT631608">
    <property type="protein sequence ID" value="QNO55282.1"/>
    <property type="molecule type" value="Genomic_DNA"/>
</dbReference>
<organism evidence="1">
    <name type="scientific">Candidatus Methanophaga sp. ANME-1 ERB7</name>
    <dbReference type="NCBI Taxonomy" id="2759913"/>
    <lineage>
        <taxon>Archaea</taxon>
        <taxon>Methanobacteriati</taxon>
        <taxon>Methanobacteriota</taxon>
        <taxon>Stenosarchaea group</taxon>
        <taxon>Methanomicrobia</taxon>
        <taxon>Candidatus Methanophagales</taxon>
        <taxon>Candidatus Methanophagaceae</taxon>
        <taxon>Candidatus Methanophaga</taxon>
    </lineage>
</organism>
<sequence>MIAEGEVRPEGCICEPTKFGYIVKLEGYTTLCEIPADKINID</sequence>
<reference evidence="1" key="1">
    <citation type="submission" date="2020-06" db="EMBL/GenBank/DDBJ databases">
        <title>Unique genomic features of the anaerobic methanotrophic archaea.</title>
        <authorList>
            <person name="Chadwick G.L."/>
            <person name="Skennerton C.T."/>
            <person name="Laso-Perez R."/>
            <person name="Leu A.O."/>
            <person name="Speth D.R."/>
            <person name="Yu H."/>
            <person name="Morgan-Lang C."/>
            <person name="Hatzenpichler R."/>
            <person name="Goudeau D."/>
            <person name="Malmstrom R."/>
            <person name="Brazelton W.J."/>
            <person name="Woyke T."/>
            <person name="Hallam S.J."/>
            <person name="Tyson G.W."/>
            <person name="Wegener G."/>
            <person name="Boetius A."/>
            <person name="Orphan V."/>
        </authorList>
    </citation>
    <scope>NUCLEOTIDE SEQUENCE</scope>
</reference>
<protein>
    <submittedName>
        <fullName evidence="1">Uncharacterized protein</fullName>
    </submittedName>
</protein>
<evidence type="ECO:0000313" key="1">
    <source>
        <dbReference type="EMBL" id="QNO55282.1"/>
    </source>
</evidence>
<dbReference type="EMBL" id="MT631690">
    <property type="protein sequence ID" value="QNO57480.1"/>
    <property type="molecule type" value="Genomic_DNA"/>
</dbReference>
<proteinExistence type="predicted"/>
<dbReference type="AlphaFoldDB" id="A0A7G9Z4U8"/>
<name>A0A7G9Z4U8_9EURY</name>
<gene>
    <name evidence="1" type="ORF">NKHFOMCA_00025</name>
    <name evidence="2" type="ORF">PBOADKMI_00025</name>
</gene>
<evidence type="ECO:0000313" key="2">
    <source>
        <dbReference type="EMBL" id="QNO57480.1"/>
    </source>
</evidence>